<comment type="subcellular location">
    <subcellularLocation>
        <location evidence="1">Membrane</location>
    </subcellularLocation>
    <subcellularLocation>
        <location evidence="5">Mitochondrion inner membrane</location>
        <topology evidence="5">Multi-pass membrane protein</topology>
    </subcellularLocation>
</comment>
<dbReference type="Pfam" id="PF02104">
    <property type="entry name" value="SURF1"/>
    <property type="match status" value="1"/>
</dbReference>
<keyword evidence="2 5" id="KW-0812">Transmembrane</keyword>
<sequence length="295" mass="34726">MSSIALRRLRGKTKDAVNFGAMSIGLLTGGIAYFNWRLKLRKEFMLGNGLYRLSGIAQNITPWRSQWLTWYRMPDQEYDAYYKFMPYYVIGQLDYSKEVLIPKDKTIDGVTHKGFDVVNPLYCYDGGTVNAETIKAKEGVFDIGTDRAAIVVNRGWIPYELKDKRNRLWERNSRQLVKINGTFLKAKDIHDYKIPNNPSNNEWHNLAPEDLARYWELPNRTEIKQFYFQQLKIEDASTNIIEGNAAQYRWPMIKDKQEMIREVYGWLAHEKFNKLAYYTLTPISAFSMWVFFLTF</sequence>
<evidence type="ECO:0000313" key="6">
    <source>
        <dbReference type="EMBL" id="CAI2377042.1"/>
    </source>
</evidence>
<proteinExistence type="inferred from homology"/>
<keyword evidence="5" id="KW-0496">Mitochondrion</keyword>
<keyword evidence="5" id="KW-0999">Mitochondrion inner membrane</keyword>
<comment type="function">
    <text evidence="5">Probably involved in the biogenesis of the COX complex.</text>
</comment>
<evidence type="ECO:0000256" key="3">
    <source>
        <dbReference type="ARBA" id="ARBA00022989"/>
    </source>
</evidence>
<dbReference type="PANTHER" id="PTHR23427">
    <property type="entry name" value="SURFEIT LOCUS PROTEIN"/>
    <property type="match status" value="1"/>
</dbReference>
<evidence type="ECO:0000313" key="7">
    <source>
        <dbReference type="Proteomes" id="UP001295684"/>
    </source>
</evidence>
<dbReference type="InterPro" id="IPR002994">
    <property type="entry name" value="Surf1/Shy1"/>
</dbReference>
<organism evidence="6 7">
    <name type="scientific">Euplotes crassus</name>
    <dbReference type="NCBI Taxonomy" id="5936"/>
    <lineage>
        <taxon>Eukaryota</taxon>
        <taxon>Sar</taxon>
        <taxon>Alveolata</taxon>
        <taxon>Ciliophora</taxon>
        <taxon>Intramacronucleata</taxon>
        <taxon>Spirotrichea</taxon>
        <taxon>Hypotrichia</taxon>
        <taxon>Euplotida</taxon>
        <taxon>Euplotidae</taxon>
        <taxon>Moneuplotes</taxon>
    </lineage>
</organism>
<comment type="similarity">
    <text evidence="5">Belongs to the SURF1 family.</text>
</comment>
<dbReference type="InterPro" id="IPR045214">
    <property type="entry name" value="Surf1/Surf4"/>
</dbReference>
<evidence type="ECO:0000256" key="5">
    <source>
        <dbReference type="RuleBase" id="RU363076"/>
    </source>
</evidence>
<gene>
    <name evidence="6" type="ORF">ECRASSUSDP1_LOCUS18423</name>
</gene>
<feature type="transmembrane region" description="Helical" evidence="5">
    <location>
        <begin position="16"/>
        <end position="36"/>
    </location>
</feature>
<protein>
    <recommendedName>
        <fullName evidence="5">SURF1-like protein</fullName>
    </recommendedName>
</protein>
<keyword evidence="7" id="KW-1185">Reference proteome</keyword>
<accession>A0AAD1XQP3</accession>
<dbReference type="PANTHER" id="PTHR23427:SF2">
    <property type="entry name" value="SURFEIT LOCUS PROTEIN 1"/>
    <property type="match status" value="1"/>
</dbReference>
<keyword evidence="3 5" id="KW-1133">Transmembrane helix</keyword>
<evidence type="ECO:0000256" key="2">
    <source>
        <dbReference type="ARBA" id="ARBA00022692"/>
    </source>
</evidence>
<evidence type="ECO:0000256" key="4">
    <source>
        <dbReference type="ARBA" id="ARBA00023136"/>
    </source>
</evidence>
<dbReference type="GO" id="GO:0005743">
    <property type="term" value="C:mitochondrial inner membrane"/>
    <property type="evidence" value="ECO:0007669"/>
    <property type="project" value="UniProtKB-SubCell"/>
</dbReference>
<dbReference type="AlphaFoldDB" id="A0AAD1XQP3"/>
<keyword evidence="4 5" id="KW-0472">Membrane</keyword>
<evidence type="ECO:0000256" key="1">
    <source>
        <dbReference type="ARBA" id="ARBA00004370"/>
    </source>
</evidence>
<dbReference type="Proteomes" id="UP001295684">
    <property type="component" value="Unassembled WGS sequence"/>
</dbReference>
<dbReference type="EMBL" id="CAMPGE010018643">
    <property type="protein sequence ID" value="CAI2377042.1"/>
    <property type="molecule type" value="Genomic_DNA"/>
</dbReference>
<comment type="caution">
    <text evidence="5">Lacks conserved residue(s) required for the propagation of feature annotation.</text>
</comment>
<name>A0AAD1XQP3_EUPCR</name>
<comment type="caution">
    <text evidence="6">The sequence shown here is derived from an EMBL/GenBank/DDBJ whole genome shotgun (WGS) entry which is preliminary data.</text>
</comment>
<reference evidence="6" key="1">
    <citation type="submission" date="2023-07" db="EMBL/GenBank/DDBJ databases">
        <authorList>
            <consortium name="AG Swart"/>
            <person name="Singh M."/>
            <person name="Singh A."/>
            <person name="Seah K."/>
            <person name="Emmerich C."/>
        </authorList>
    </citation>
    <scope>NUCLEOTIDE SEQUENCE</scope>
    <source>
        <strain evidence="6">DP1</strain>
    </source>
</reference>